<dbReference type="Pfam" id="PF14111">
    <property type="entry name" value="DUF4283"/>
    <property type="match status" value="1"/>
</dbReference>
<feature type="region of interest" description="Disordered" evidence="1">
    <location>
        <begin position="423"/>
        <end position="501"/>
    </location>
</feature>
<feature type="compositionally biased region" description="Basic and acidic residues" evidence="1">
    <location>
        <begin position="230"/>
        <end position="242"/>
    </location>
</feature>
<feature type="compositionally biased region" description="Polar residues" evidence="1">
    <location>
        <begin position="427"/>
        <end position="446"/>
    </location>
</feature>
<reference evidence="4 5" key="2">
    <citation type="journal article" date="2017" name="Front. Plant Sci.">
        <title>Gene Classification and Mining of Molecular Markers Useful in Red Clover (Trifolium pratense) Breeding.</title>
        <authorList>
            <person name="Istvanek J."/>
            <person name="Dluhosova J."/>
            <person name="Dluhos P."/>
            <person name="Patkova L."/>
            <person name="Nedelnik J."/>
            <person name="Repkova J."/>
        </authorList>
    </citation>
    <scope>NUCLEOTIDE SEQUENCE [LARGE SCALE GENOMIC DNA]</scope>
    <source>
        <strain evidence="5">cv. Tatra</strain>
        <tissue evidence="4">Young leaves</tissue>
    </source>
</reference>
<dbReference type="AlphaFoldDB" id="A0A2K3PHD9"/>
<dbReference type="InterPro" id="IPR025836">
    <property type="entry name" value="Zn_knuckle_CX2CX4HX4C"/>
</dbReference>
<feature type="domain" description="DUF4283" evidence="2">
    <location>
        <begin position="31"/>
        <end position="107"/>
    </location>
</feature>
<evidence type="ECO:0008006" key="6">
    <source>
        <dbReference type="Google" id="ProtNLM"/>
    </source>
</evidence>
<organism evidence="4 5">
    <name type="scientific">Trifolium pratense</name>
    <name type="common">Red clover</name>
    <dbReference type="NCBI Taxonomy" id="57577"/>
    <lineage>
        <taxon>Eukaryota</taxon>
        <taxon>Viridiplantae</taxon>
        <taxon>Streptophyta</taxon>
        <taxon>Embryophyta</taxon>
        <taxon>Tracheophyta</taxon>
        <taxon>Spermatophyta</taxon>
        <taxon>Magnoliopsida</taxon>
        <taxon>eudicotyledons</taxon>
        <taxon>Gunneridae</taxon>
        <taxon>Pentapetalae</taxon>
        <taxon>rosids</taxon>
        <taxon>fabids</taxon>
        <taxon>Fabales</taxon>
        <taxon>Fabaceae</taxon>
        <taxon>Papilionoideae</taxon>
        <taxon>50 kb inversion clade</taxon>
        <taxon>NPAAA clade</taxon>
        <taxon>Hologalegina</taxon>
        <taxon>IRL clade</taxon>
        <taxon>Trifolieae</taxon>
        <taxon>Trifolium</taxon>
    </lineage>
</organism>
<dbReference type="InterPro" id="IPR040256">
    <property type="entry name" value="At4g02000-like"/>
</dbReference>
<name>A0A2K3PHD9_TRIPR</name>
<evidence type="ECO:0000259" key="3">
    <source>
        <dbReference type="Pfam" id="PF14392"/>
    </source>
</evidence>
<dbReference type="PANTHER" id="PTHR31286:SF153">
    <property type="entry name" value="DUF4283 DOMAIN PROTEIN"/>
    <property type="match status" value="1"/>
</dbReference>
<dbReference type="Proteomes" id="UP000236291">
    <property type="component" value="Unassembled WGS sequence"/>
</dbReference>
<gene>
    <name evidence="4" type="ORF">L195_g011358</name>
</gene>
<evidence type="ECO:0000256" key="1">
    <source>
        <dbReference type="SAM" id="MobiDB-lite"/>
    </source>
</evidence>
<evidence type="ECO:0000259" key="2">
    <source>
        <dbReference type="Pfam" id="PF14111"/>
    </source>
</evidence>
<protein>
    <recommendedName>
        <fullName evidence="6">CCHC-type domain-containing protein</fullName>
    </recommendedName>
</protein>
<feature type="region of interest" description="Disordered" evidence="1">
    <location>
        <begin position="230"/>
        <end position="302"/>
    </location>
</feature>
<feature type="compositionally biased region" description="Basic and acidic residues" evidence="1">
    <location>
        <begin position="251"/>
        <end position="262"/>
    </location>
</feature>
<evidence type="ECO:0000313" key="4">
    <source>
        <dbReference type="EMBL" id="PNY14674.1"/>
    </source>
</evidence>
<feature type="compositionally biased region" description="Polar residues" evidence="1">
    <location>
        <begin position="268"/>
        <end position="302"/>
    </location>
</feature>
<dbReference type="PANTHER" id="PTHR31286">
    <property type="entry name" value="GLYCINE-RICH CELL WALL STRUCTURAL PROTEIN 1.8-LIKE"/>
    <property type="match status" value="1"/>
</dbReference>
<evidence type="ECO:0000313" key="5">
    <source>
        <dbReference type="Proteomes" id="UP000236291"/>
    </source>
</evidence>
<accession>A0A2K3PHD9</accession>
<proteinExistence type="predicted"/>
<dbReference type="EMBL" id="ASHM01007050">
    <property type="protein sequence ID" value="PNY14674.1"/>
    <property type="molecule type" value="Genomic_DNA"/>
</dbReference>
<feature type="domain" description="Zinc knuckle CX2CX4HX4C" evidence="3">
    <location>
        <begin position="171"/>
        <end position="218"/>
    </location>
</feature>
<dbReference type="InterPro" id="IPR025558">
    <property type="entry name" value="DUF4283"/>
</dbReference>
<dbReference type="Pfam" id="PF14392">
    <property type="entry name" value="zf-CCHC_4"/>
    <property type="match status" value="1"/>
</dbReference>
<comment type="caution">
    <text evidence="4">The sequence shown here is derived from an EMBL/GenBank/DDBJ whole genome shotgun (WGS) entry which is preliminary data.</text>
</comment>
<reference evidence="4 5" key="1">
    <citation type="journal article" date="2014" name="Am. J. Bot.">
        <title>Genome assembly and annotation for red clover (Trifolium pratense; Fabaceae).</title>
        <authorList>
            <person name="Istvanek J."/>
            <person name="Jaros M."/>
            <person name="Krenek A."/>
            <person name="Repkova J."/>
        </authorList>
    </citation>
    <scope>NUCLEOTIDE SEQUENCE [LARGE SCALE GENOMIC DNA]</scope>
    <source>
        <strain evidence="5">cv. Tatra</strain>
        <tissue evidence="4">Young leaves</tissue>
    </source>
</reference>
<feature type="compositionally biased region" description="Basic and acidic residues" evidence="1">
    <location>
        <begin position="448"/>
        <end position="460"/>
    </location>
</feature>
<feature type="compositionally biased region" description="Polar residues" evidence="1">
    <location>
        <begin position="463"/>
        <end position="482"/>
    </location>
</feature>
<dbReference type="STRING" id="57577.A0A2K3PHD9"/>
<sequence length="521" mass="58982">MDHPNLEGLSLHEGEEGFRFDFEEEEDEQVDLRWCLVGRFISDKAIHFNSMKVRMADLWRPMGGVTIKETIAGKFLFHFAHPLAMEEVFKGGPWSFDNNMLILEQVQLGMQVEHIPLFHVNMWVQVHDLPMGLMKEKVGIPLANYIGSFVEYDKNNNSSFWRQFMRIRVKLDVRLPLKKDTKVMNKEGKWCTVKFKYEKLGIFCFVCGVMGHAENRCEVRFSLEQDDGSREWSSELRAEPRRQGGRMSSRWLREERGGRSENDGGNVAGQSSAPTGSANVDPNATEFSSSNQHPSQNRPSLTQPIITTRQAHSLPINEMQAHSSNLTLKNKNSSPNQIITDPTLNNAAIKIQNTTAQPFIFADNLSNLFPNINSPIMTNHHSSPIIINRPVTGNNNIQSLPHQLLTFNSQPLIKDPPIAQHAFPKTSRASTSKKAPTRPVQTTIAEPNQHRPSPEKKPKYLTDPTQKQPEPTMTQTTTVDNEAQSEKKRRRGEDQADNQVTLKEAEHFLTAGPGSQACRDQ</sequence>